<organism evidence="1 2">
    <name type="scientific">Bacillus subtilis</name>
    <dbReference type="NCBI Taxonomy" id="1423"/>
    <lineage>
        <taxon>Bacteria</taxon>
        <taxon>Bacillati</taxon>
        <taxon>Bacillota</taxon>
        <taxon>Bacilli</taxon>
        <taxon>Bacillales</taxon>
        <taxon>Bacillaceae</taxon>
        <taxon>Bacillus</taxon>
    </lineage>
</organism>
<dbReference type="EMBL" id="CP121756">
    <property type="protein sequence ID" value="WGE06779.1"/>
    <property type="molecule type" value="Genomic_DNA"/>
</dbReference>
<accession>A0AC61YVP6</accession>
<reference evidence="1" key="1">
    <citation type="submission" date="2025-02" db="EMBL/GenBank/DDBJ databases">
        <title>Complete genome sequences of 52 Bacillus and Priestia strains isolated from West-African fermentations and 26 reference strains from the DSMZ collection.</title>
        <authorList>
            <person name="Wiedenbein E.S."/>
            <person name="Canoy T.S."/>
            <person name="Hui Y."/>
            <person name="Parkouda C."/>
            <person name="Dawende C."/>
            <person name="Ametefe E."/>
            <person name="Jespersen L."/>
            <person name="Nielsen D.S."/>
        </authorList>
    </citation>
    <scope>NUCLEOTIDE SEQUENCE</scope>
    <source>
        <strain evidence="1">PRO122</strain>
    </source>
</reference>
<sequence length="261" mass="28376">MSKKTVIHDVCNVTMKRKSDGKVIATGEAQTTSISQSIQEDFLKGGWGNRNLYVIKSDKNITGTVKNAFFSLDWLAAQQGVSVENGTVKVWEDEVLTVGAGGAVTLSKSPIDTVLFENKDGEVFTQDSTSTEATIPSTFAEPDSEVTARYKVEVEGEIVEIKADTFSEAYELEYHTLEYDPVTEKIYSDLYIQLDKVSPSGETELGFEAGNAITPEMKFSALSENNKLGRFVRVKRKADGSKGEKPSGTTQETAVDLGGAS</sequence>
<name>A0AC61YVP6_BACIU</name>
<dbReference type="Proteomes" id="UP001217185">
    <property type="component" value="Chromosome"/>
</dbReference>
<gene>
    <name evidence="1" type="ORF">P5658_15755</name>
</gene>
<evidence type="ECO:0000313" key="2">
    <source>
        <dbReference type="Proteomes" id="UP001217185"/>
    </source>
</evidence>
<protein>
    <submittedName>
        <fullName evidence="1">Uncharacterized protein</fullName>
    </submittedName>
</protein>
<proteinExistence type="predicted"/>
<evidence type="ECO:0000313" key="1">
    <source>
        <dbReference type="EMBL" id="WGE06779.1"/>
    </source>
</evidence>